<dbReference type="GO" id="GO:0003725">
    <property type="term" value="F:double-stranded RNA binding"/>
    <property type="evidence" value="ECO:0007669"/>
    <property type="project" value="InterPro"/>
</dbReference>
<dbReference type="PANTHER" id="PTHR42828:SF3">
    <property type="entry name" value="THREONYLCARBAMOYL-AMP SYNTHASE"/>
    <property type="match status" value="1"/>
</dbReference>
<dbReference type="EMBL" id="PNHK01000001">
    <property type="protein sequence ID" value="PMD06643.1"/>
    <property type="molecule type" value="Genomic_DNA"/>
</dbReference>
<comment type="caution">
    <text evidence="2">The sequence shown here is derived from an EMBL/GenBank/DDBJ whole genome shotgun (WGS) entry which is preliminary data.</text>
</comment>
<evidence type="ECO:0000259" key="1">
    <source>
        <dbReference type="PROSITE" id="PS51163"/>
    </source>
</evidence>
<dbReference type="Gene3D" id="3.90.870.10">
    <property type="entry name" value="DHBP synthase"/>
    <property type="match status" value="1"/>
</dbReference>
<dbReference type="Pfam" id="PF01300">
    <property type="entry name" value="Sua5_yciO_yrdC"/>
    <property type="match status" value="1"/>
</dbReference>
<reference evidence="2 3" key="1">
    <citation type="submission" date="2017-09" db="EMBL/GenBank/DDBJ databases">
        <title>Bacterial strain isolated from the female urinary microbiota.</title>
        <authorList>
            <person name="Thomas-White K."/>
            <person name="Kumar N."/>
            <person name="Forster S."/>
            <person name="Putonti C."/>
            <person name="Lawley T."/>
            <person name="Wolfe A.J."/>
        </authorList>
    </citation>
    <scope>NUCLEOTIDE SEQUENCE [LARGE SCALE GENOMIC DNA]</scope>
    <source>
        <strain evidence="2 3">UMB1301</strain>
    </source>
</reference>
<dbReference type="OrthoDB" id="9781656at2"/>
<dbReference type="InterPro" id="IPR052532">
    <property type="entry name" value="SUA5_domain"/>
</dbReference>
<dbReference type="NCBIfam" id="TIGR00057">
    <property type="entry name" value="L-threonylcarbamoyladenylate synthase"/>
    <property type="match status" value="1"/>
</dbReference>
<dbReference type="InterPro" id="IPR006070">
    <property type="entry name" value="Sua5-like_dom"/>
</dbReference>
<dbReference type="Proteomes" id="UP000235598">
    <property type="component" value="Unassembled WGS sequence"/>
</dbReference>
<sequence>MAEVLEIHPENPQPRLISTVVDVIKNGGLIAYPTDSCYALGCSLDNKDGIERITRIRQLNAKHHFTLMCHDFAQLGQFVIVDNSAFRTIKSLTPGPYTFILKATKEVPRRMLHAKKKTVGARIPDNRLSLDLIERVGEPIRSSTLLLPGEDEPLTDPVDVEARIGKLVDVIVASGVPGTTPSTVVDFSSGAPVVRRVGAGSIDLFDTVDED</sequence>
<dbReference type="InterPro" id="IPR017945">
    <property type="entry name" value="DHBP_synth_RibB-like_a/b_dom"/>
</dbReference>
<name>A0A2N6VRI8_9MICO</name>
<evidence type="ECO:0000313" key="3">
    <source>
        <dbReference type="Proteomes" id="UP000235598"/>
    </source>
</evidence>
<dbReference type="AlphaFoldDB" id="A0A2N6VRI8"/>
<protein>
    <submittedName>
        <fullName evidence="2">Threonylcarbamoyl-AMP synthase</fullName>
    </submittedName>
</protein>
<accession>A0A2N6VRI8</accession>
<dbReference type="SUPFAM" id="SSF55821">
    <property type="entry name" value="YrdC/RibB"/>
    <property type="match status" value="1"/>
</dbReference>
<dbReference type="PROSITE" id="PS51163">
    <property type="entry name" value="YRDC"/>
    <property type="match status" value="1"/>
</dbReference>
<evidence type="ECO:0000313" key="2">
    <source>
        <dbReference type="EMBL" id="PMD06643.1"/>
    </source>
</evidence>
<dbReference type="PANTHER" id="PTHR42828">
    <property type="entry name" value="DHBP SYNTHASE RIBB-LIKE ALPHA/BETA DOMAIN-CONTAINING PROTEIN"/>
    <property type="match status" value="1"/>
</dbReference>
<organism evidence="2 3">
    <name type="scientific">Brevibacterium paucivorans</name>
    <dbReference type="NCBI Taxonomy" id="170994"/>
    <lineage>
        <taxon>Bacteria</taxon>
        <taxon>Bacillati</taxon>
        <taxon>Actinomycetota</taxon>
        <taxon>Actinomycetes</taxon>
        <taxon>Micrococcales</taxon>
        <taxon>Brevibacteriaceae</taxon>
        <taxon>Brevibacterium</taxon>
    </lineage>
</organism>
<proteinExistence type="predicted"/>
<gene>
    <name evidence="2" type="ORF">CJ199_04635</name>
</gene>
<dbReference type="RefSeq" id="WP_102238285.1">
    <property type="nucleotide sequence ID" value="NZ_PNHK01000001.1"/>
</dbReference>
<feature type="domain" description="YrdC-like" evidence="1">
    <location>
        <begin position="14"/>
        <end position="200"/>
    </location>
</feature>